<dbReference type="RefSeq" id="WP_171117713.1">
    <property type="nucleotide sequence ID" value="NZ_WVRA01000006.1"/>
</dbReference>
<dbReference type="AlphaFoldDB" id="A0AA90Z3W5"/>
<proteinExistence type="predicted"/>
<name>A0AA90Z3W5_9RHOB</name>
<evidence type="ECO:0008006" key="3">
    <source>
        <dbReference type="Google" id="ProtNLM"/>
    </source>
</evidence>
<dbReference type="EMBL" id="WVRA01000006">
    <property type="protein sequence ID" value="NOE19552.1"/>
    <property type="molecule type" value="Genomic_DNA"/>
</dbReference>
<evidence type="ECO:0000313" key="1">
    <source>
        <dbReference type="EMBL" id="NOE19552.1"/>
    </source>
</evidence>
<comment type="caution">
    <text evidence="1">The sequence shown here is derived from an EMBL/GenBank/DDBJ whole genome shotgun (WGS) entry which is preliminary data.</text>
</comment>
<accession>A0AA90Z3W5</accession>
<reference evidence="1" key="1">
    <citation type="submission" date="2019-12" db="EMBL/GenBank/DDBJ databases">
        <title>Ruegeria JWLKs population differentiation of coral mucus and skeleton niches.</title>
        <authorList>
            <person name="Luo D."/>
        </authorList>
    </citation>
    <scope>NUCLEOTIDE SEQUENCE</scope>
    <source>
        <strain evidence="1">HKCCD6181</strain>
    </source>
</reference>
<sequence>MTSFARLSRSRIHRRRLCELAQDLSPHMRRDIGLDACARPPRLPHHLLW</sequence>
<dbReference type="Proteomes" id="UP000597886">
    <property type="component" value="Unassembled WGS sequence"/>
</dbReference>
<protein>
    <recommendedName>
        <fullName evidence="3">DUF1127 domain-containing protein</fullName>
    </recommendedName>
</protein>
<gene>
    <name evidence="1" type="ORF">GS634_15605</name>
</gene>
<organism evidence="1 2">
    <name type="scientific">Ruegeria atlantica</name>
    <dbReference type="NCBI Taxonomy" id="81569"/>
    <lineage>
        <taxon>Bacteria</taxon>
        <taxon>Pseudomonadati</taxon>
        <taxon>Pseudomonadota</taxon>
        <taxon>Alphaproteobacteria</taxon>
        <taxon>Rhodobacterales</taxon>
        <taxon>Roseobacteraceae</taxon>
        <taxon>Ruegeria</taxon>
    </lineage>
</organism>
<evidence type="ECO:0000313" key="2">
    <source>
        <dbReference type="Proteomes" id="UP000597886"/>
    </source>
</evidence>